<evidence type="ECO:0000313" key="2">
    <source>
        <dbReference type="EMBL" id="GHE06479.1"/>
    </source>
</evidence>
<dbReference type="Gene3D" id="2.60.120.10">
    <property type="entry name" value="Jelly Rolls"/>
    <property type="match status" value="1"/>
</dbReference>
<reference evidence="2" key="1">
    <citation type="journal article" date="2014" name="Int. J. Syst. Evol. Microbiol.">
        <title>Complete genome sequence of Corynebacterium casei LMG S-19264T (=DSM 44701T), isolated from a smear-ripened cheese.</title>
        <authorList>
            <consortium name="US DOE Joint Genome Institute (JGI-PGF)"/>
            <person name="Walter F."/>
            <person name="Albersmeier A."/>
            <person name="Kalinowski J."/>
            <person name="Ruckert C."/>
        </authorList>
    </citation>
    <scope>NUCLEOTIDE SEQUENCE</scope>
    <source>
        <strain evidence="2">JCM 4714</strain>
    </source>
</reference>
<dbReference type="InterPro" id="IPR014710">
    <property type="entry name" value="RmlC-like_jellyroll"/>
</dbReference>
<dbReference type="InterPro" id="IPR011051">
    <property type="entry name" value="RmlC_Cupin_sf"/>
</dbReference>
<feature type="compositionally biased region" description="Low complexity" evidence="1">
    <location>
        <begin position="48"/>
        <end position="63"/>
    </location>
</feature>
<gene>
    <name evidence="2" type="ORF">GCM10010339_47020</name>
</gene>
<feature type="compositionally biased region" description="Gly residues" evidence="1">
    <location>
        <begin position="1"/>
        <end position="13"/>
    </location>
</feature>
<evidence type="ECO:0000256" key="1">
    <source>
        <dbReference type="SAM" id="MobiDB-lite"/>
    </source>
</evidence>
<accession>A0A918YJN8</accession>
<reference evidence="2" key="2">
    <citation type="submission" date="2020-09" db="EMBL/GenBank/DDBJ databases">
        <authorList>
            <person name="Sun Q."/>
            <person name="Ohkuma M."/>
        </authorList>
    </citation>
    <scope>NUCLEOTIDE SEQUENCE</scope>
    <source>
        <strain evidence="2">JCM 4714</strain>
    </source>
</reference>
<dbReference type="SUPFAM" id="SSF51182">
    <property type="entry name" value="RmlC-like cupins"/>
    <property type="match status" value="1"/>
</dbReference>
<protein>
    <recommendedName>
        <fullName evidence="4">AraC-type arabinose-binding/dimerisation domain-containing protein</fullName>
    </recommendedName>
</protein>
<evidence type="ECO:0008006" key="4">
    <source>
        <dbReference type="Google" id="ProtNLM"/>
    </source>
</evidence>
<feature type="region of interest" description="Disordered" evidence="1">
    <location>
        <begin position="1"/>
        <end position="63"/>
    </location>
</feature>
<dbReference type="CDD" id="cd02208">
    <property type="entry name" value="cupin_RmlC-like"/>
    <property type="match status" value="1"/>
</dbReference>
<keyword evidence="3" id="KW-1185">Reference proteome</keyword>
<sequence length="183" mass="18524">MAGHDAGVGGGRTGEFRVGDRLSQGQAGQAVGRCGTSSAQAEGKYQMPSPSAAGPGPARPTPADARVLCDARALAEAPPLPGGVLRKLAESGRQLDANVVRIAPGERITAHTETQLDVLVLVVAGDGVLGRGPGDAPRPLGEGTLAWLPHGAPRSITAGATGLTYVTVHRRRPGIQIGMRPGP</sequence>
<evidence type="ECO:0000313" key="3">
    <source>
        <dbReference type="Proteomes" id="UP000655443"/>
    </source>
</evidence>
<name>A0A918YJN8_9ACTN</name>
<organism evidence="2 3">
    <name type="scientific">Streptomyces alanosinicus</name>
    <dbReference type="NCBI Taxonomy" id="68171"/>
    <lineage>
        <taxon>Bacteria</taxon>
        <taxon>Bacillati</taxon>
        <taxon>Actinomycetota</taxon>
        <taxon>Actinomycetes</taxon>
        <taxon>Kitasatosporales</taxon>
        <taxon>Streptomycetaceae</taxon>
        <taxon>Streptomyces</taxon>
    </lineage>
</organism>
<dbReference type="Proteomes" id="UP000655443">
    <property type="component" value="Unassembled WGS sequence"/>
</dbReference>
<dbReference type="AlphaFoldDB" id="A0A918YJN8"/>
<proteinExistence type="predicted"/>
<comment type="caution">
    <text evidence="2">The sequence shown here is derived from an EMBL/GenBank/DDBJ whole genome shotgun (WGS) entry which is preliminary data.</text>
</comment>
<dbReference type="EMBL" id="BMVG01000011">
    <property type="protein sequence ID" value="GHE06479.1"/>
    <property type="molecule type" value="Genomic_DNA"/>
</dbReference>